<dbReference type="STRING" id="105785.A0A2J7QVK9"/>
<dbReference type="InterPro" id="IPR001667">
    <property type="entry name" value="DDH_dom"/>
</dbReference>
<dbReference type="InParanoid" id="A0A2J7QVK9"/>
<evidence type="ECO:0000256" key="4">
    <source>
        <dbReference type="ARBA" id="ARBA00022801"/>
    </source>
</evidence>
<name>A0A2J7QVK9_9NEOP</name>
<keyword evidence="4" id="KW-0378">Hydrolase</keyword>
<dbReference type="PANTHER" id="PTHR12112:SF39">
    <property type="entry name" value="EG:152A3.5 PROTEIN (FBGN0003116_PN PROTEIN)"/>
    <property type="match status" value="1"/>
</dbReference>
<dbReference type="GO" id="GO:0004309">
    <property type="term" value="F:exopolyphosphatase activity"/>
    <property type="evidence" value="ECO:0007669"/>
    <property type="project" value="TreeGrafter"/>
</dbReference>
<dbReference type="Pfam" id="PF01368">
    <property type="entry name" value="DHH"/>
    <property type="match status" value="1"/>
</dbReference>
<dbReference type="GO" id="GO:0046872">
    <property type="term" value="F:metal ion binding"/>
    <property type="evidence" value="ECO:0007669"/>
    <property type="project" value="UniProtKB-KW"/>
</dbReference>
<dbReference type="PANTHER" id="PTHR12112">
    <property type="entry name" value="BNIP - RELATED"/>
    <property type="match status" value="1"/>
</dbReference>
<dbReference type="InterPro" id="IPR038763">
    <property type="entry name" value="DHH_sf"/>
</dbReference>
<dbReference type="InterPro" id="IPR004097">
    <property type="entry name" value="DHHA2"/>
</dbReference>
<evidence type="ECO:0000313" key="8">
    <source>
        <dbReference type="Proteomes" id="UP000235965"/>
    </source>
</evidence>
<comment type="similarity">
    <text evidence="2">Belongs to the PPase class C family. Prune subfamily.</text>
</comment>
<gene>
    <name evidence="7" type="ORF">B7P43_G18096</name>
</gene>
<dbReference type="SUPFAM" id="SSF64182">
    <property type="entry name" value="DHH phosphoesterases"/>
    <property type="match status" value="1"/>
</dbReference>
<evidence type="ECO:0000256" key="2">
    <source>
        <dbReference type="ARBA" id="ARBA00010331"/>
    </source>
</evidence>
<dbReference type="GO" id="GO:0005737">
    <property type="term" value="C:cytoplasm"/>
    <property type="evidence" value="ECO:0007669"/>
    <property type="project" value="InterPro"/>
</dbReference>
<protein>
    <recommendedName>
        <fullName evidence="6">DHHA2 domain-containing protein</fullName>
    </recommendedName>
</protein>
<accession>A0A2J7QVK9</accession>
<reference evidence="7 8" key="1">
    <citation type="submission" date="2017-12" db="EMBL/GenBank/DDBJ databases">
        <title>Hemimetabolous genomes reveal molecular basis of termite eusociality.</title>
        <authorList>
            <person name="Harrison M.C."/>
            <person name="Jongepier E."/>
            <person name="Robertson H.M."/>
            <person name="Arning N."/>
            <person name="Bitard-Feildel T."/>
            <person name="Chao H."/>
            <person name="Childers C.P."/>
            <person name="Dinh H."/>
            <person name="Doddapaneni H."/>
            <person name="Dugan S."/>
            <person name="Gowin J."/>
            <person name="Greiner C."/>
            <person name="Han Y."/>
            <person name="Hu H."/>
            <person name="Hughes D.S.T."/>
            <person name="Huylmans A.-K."/>
            <person name="Kemena C."/>
            <person name="Kremer L.P.M."/>
            <person name="Lee S.L."/>
            <person name="Lopez-Ezquerra A."/>
            <person name="Mallet L."/>
            <person name="Monroy-Kuhn J.M."/>
            <person name="Moser A."/>
            <person name="Murali S.C."/>
            <person name="Muzny D.M."/>
            <person name="Otani S."/>
            <person name="Piulachs M.-D."/>
            <person name="Poelchau M."/>
            <person name="Qu J."/>
            <person name="Schaub F."/>
            <person name="Wada-Katsumata A."/>
            <person name="Worley K.C."/>
            <person name="Xie Q."/>
            <person name="Ylla G."/>
            <person name="Poulsen M."/>
            <person name="Gibbs R.A."/>
            <person name="Schal C."/>
            <person name="Richards S."/>
            <person name="Belles X."/>
            <person name="Korb J."/>
            <person name="Bornberg-Bauer E."/>
        </authorList>
    </citation>
    <scope>NUCLEOTIDE SEQUENCE [LARGE SCALE GENOMIC DNA]</scope>
    <source>
        <tissue evidence="7">Whole body</tissue>
    </source>
</reference>
<dbReference type="Proteomes" id="UP000235965">
    <property type="component" value="Unassembled WGS sequence"/>
</dbReference>
<evidence type="ECO:0000259" key="6">
    <source>
        <dbReference type="SMART" id="SM01131"/>
    </source>
</evidence>
<keyword evidence="3" id="KW-0479">Metal-binding</keyword>
<comment type="caution">
    <text evidence="7">The sequence shown here is derived from an EMBL/GenBank/DDBJ whole genome shotgun (WGS) entry which is preliminary data.</text>
</comment>
<keyword evidence="5" id="KW-0464">Manganese</keyword>
<dbReference type="AlphaFoldDB" id="A0A2J7QVK9"/>
<evidence type="ECO:0000256" key="1">
    <source>
        <dbReference type="ARBA" id="ARBA00001936"/>
    </source>
</evidence>
<dbReference type="Gene3D" id="3.10.310.20">
    <property type="entry name" value="DHHA2 domain"/>
    <property type="match status" value="1"/>
</dbReference>
<evidence type="ECO:0000256" key="5">
    <source>
        <dbReference type="ARBA" id="ARBA00023211"/>
    </source>
</evidence>
<evidence type="ECO:0000256" key="3">
    <source>
        <dbReference type="ARBA" id="ARBA00022723"/>
    </source>
</evidence>
<dbReference type="InterPro" id="IPR038222">
    <property type="entry name" value="DHHA2_dom_sf"/>
</dbReference>
<dbReference type="FunCoup" id="A0A2J7QVK9">
    <property type="interactions" value="281"/>
</dbReference>
<proteinExistence type="inferred from homology"/>
<dbReference type="SMART" id="SM01131">
    <property type="entry name" value="DHHA2"/>
    <property type="match status" value="1"/>
</dbReference>
<dbReference type="Pfam" id="PF02833">
    <property type="entry name" value="DHHA2"/>
    <property type="match status" value="1"/>
</dbReference>
<comment type="cofactor">
    <cofactor evidence="1">
        <name>Mn(2+)</name>
        <dbReference type="ChEBI" id="CHEBI:29035"/>
    </cofactor>
</comment>
<dbReference type="EMBL" id="NEVH01009907">
    <property type="protein sequence ID" value="PNF32606.1"/>
    <property type="molecule type" value="Genomic_DNA"/>
</dbReference>
<dbReference type="OrthoDB" id="374045at2759"/>
<evidence type="ECO:0000313" key="7">
    <source>
        <dbReference type="EMBL" id="PNF32606.1"/>
    </source>
</evidence>
<organism evidence="7 8">
    <name type="scientific">Cryptotermes secundus</name>
    <dbReference type="NCBI Taxonomy" id="105785"/>
    <lineage>
        <taxon>Eukaryota</taxon>
        <taxon>Metazoa</taxon>
        <taxon>Ecdysozoa</taxon>
        <taxon>Arthropoda</taxon>
        <taxon>Hexapoda</taxon>
        <taxon>Insecta</taxon>
        <taxon>Pterygota</taxon>
        <taxon>Neoptera</taxon>
        <taxon>Polyneoptera</taxon>
        <taxon>Dictyoptera</taxon>
        <taxon>Blattodea</taxon>
        <taxon>Blattoidea</taxon>
        <taxon>Termitoidae</taxon>
        <taxon>Kalotermitidae</taxon>
        <taxon>Cryptotermitinae</taxon>
        <taxon>Cryptotermes</taxon>
    </lineage>
</organism>
<feature type="domain" description="DHHA2" evidence="6">
    <location>
        <begin position="223"/>
        <end position="367"/>
    </location>
</feature>
<keyword evidence="8" id="KW-1185">Reference proteome</keyword>
<sequence>MNAYLQQVSRSLAELSRFSAVNIVMGNESCDLDSTISALVYAYLLYSEMSVDAKETVTVIPLLKILKKEFPLKTEVTYYLKKNGIPMDLLVFWDSINLKELQMTSRLKLTLVDHHVLSPEAEFLCSSVVEVIDHHPQDPAWLWPMQKVTLTTVGSCCTLVASEVVQRCPGLISSQVAMLLYGPIILDTACFSQTAGRTTELDLKMAMELENRGVDSTRREKLFQELLAARSDVSNLTPSQLLEKDMKITLGIPVPGLPMLVQEFVAYPDVTEALKKFCAERETNVTVLMGLLIDGDQIQRDIAVFSSAEPRIAQEVIKCLMNSTDPALQLESFEVASENHIPGLQLFRQLNAKASRKQVLPIVRCAAECIVKRCQK</sequence>
<dbReference type="Gene3D" id="3.90.1640.10">
    <property type="entry name" value="inorganic pyrophosphatase (n-terminal core)"/>
    <property type="match status" value="1"/>
</dbReference>